<comment type="caution">
    <text evidence="2">The sequence shown here is derived from an EMBL/GenBank/DDBJ whole genome shotgun (WGS) entry which is preliminary data.</text>
</comment>
<evidence type="ECO:0000313" key="2">
    <source>
        <dbReference type="EMBL" id="KAL0273208.1"/>
    </source>
</evidence>
<feature type="compositionally biased region" description="Basic and acidic residues" evidence="1">
    <location>
        <begin position="136"/>
        <end position="149"/>
    </location>
</feature>
<reference evidence="2" key="1">
    <citation type="journal article" date="2024" name="Gigascience">
        <title>Chromosome-level genome of the poultry shaft louse Menopon gallinae provides insight into the host-switching and adaptive evolution of parasitic lice.</title>
        <authorList>
            <person name="Xu Y."/>
            <person name="Ma L."/>
            <person name="Liu S."/>
            <person name="Liang Y."/>
            <person name="Liu Q."/>
            <person name="He Z."/>
            <person name="Tian L."/>
            <person name="Duan Y."/>
            <person name="Cai W."/>
            <person name="Li H."/>
            <person name="Song F."/>
        </authorList>
    </citation>
    <scope>NUCLEOTIDE SEQUENCE</scope>
    <source>
        <strain evidence="2">Cailab_2023a</strain>
    </source>
</reference>
<feature type="region of interest" description="Disordered" evidence="1">
    <location>
        <begin position="524"/>
        <end position="547"/>
    </location>
</feature>
<name>A0AAW2HUG9_9NEOP</name>
<gene>
    <name evidence="2" type="ORF">PYX00_005940</name>
</gene>
<evidence type="ECO:0000256" key="1">
    <source>
        <dbReference type="SAM" id="MobiDB-lite"/>
    </source>
</evidence>
<feature type="compositionally biased region" description="Polar residues" evidence="1">
    <location>
        <begin position="536"/>
        <end position="547"/>
    </location>
</feature>
<feature type="region of interest" description="Disordered" evidence="1">
    <location>
        <begin position="136"/>
        <end position="174"/>
    </location>
</feature>
<feature type="region of interest" description="Disordered" evidence="1">
    <location>
        <begin position="1278"/>
        <end position="1337"/>
    </location>
</feature>
<organism evidence="2">
    <name type="scientific">Menopon gallinae</name>
    <name type="common">poultry shaft louse</name>
    <dbReference type="NCBI Taxonomy" id="328185"/>
    <lineage>
        <taxon>Eukaryota</taxon>
        <taxon>Metazoa</taxon>
        <taxon>Ecdysozoa</taxon>
        <taxon>Arthropoda</taxon>
        <taxon>Hexapoda</taxon>
        <taxon>Insecta</taxon>
        <taxon>Pterygota</taxon>
        <taxon>Neoptera</taxon>
        <taxon>Paraneoptera</taxon>
        <taxon>Psocodea</taxon>
        <taxon>Troctomorpha</taxon>
        <taxon>Phthiraptera</taxon>
        <taxon>Amblycera</taxon>
        <taxon>Menoponidae</taxon>
        <taxon>Menopon</taxon>
    </lineage>
</organism>
<accession>A0AAW2HUG9</accession>
<proteinExistence type="predicted"/>
<feature type="compositionally biased region" description="Polar residues" evidence="1">
    <location>
        <begin position="1295"/>
        <end position="1325"/>
    </location>
</feature>
<protein>
    <recommendedName>
        <fullName evidence="3">Proline-rich extensin-like protein EPR1</fullName>
    </recommendedName>
</protein>
<evidence type="ECO:0008006" key="3">
    <source>
        <dbReference type="Google" id="ProtNLM"/>
    </source>
</evidence>
<dbReference type="EMBL" id="JARGDH010000003">
    <property type="protein sequence ID" value="KAL0273208.1"/>
    <property type="molecule type" value="Genomic_DNA"/>
</dbReference>
<sequence length="1337" mass="149192">MTGCSPESYAIYLSKMGSKLIGSVLFLALFGLAVCAEEQQYFSKTRNRRKLEIVTSTNETNPDAIEPKQIESNINTVDRVETYRNNYHQTPIRNPFGVKIYSSRKSSSGRYESTRRVNLTEPYRLAAQSELNRIKFKEKEDNVRDKDMAPADSTNAKTNKETAGKDEDEEEKTLAQQVADGKYGLIQNEIFANGSKRPGILSYLSNSEVPKDTKENLGGLEKDEIWLAEDHILVLRGGKYGEGRENNSSPVWAPIDDYTAPNRQVKIPKNPKVPPPFPVQLTDDGPLQFIKGQVEPNINPQLIFPFPFPPNKSLPFPYAVPPPPNAFGKNQSIVLPLPPVPLPPFLGNFPPGATFLIPPPNMTDVDEDDPSIYYPPKYDFYYPQANNSPVPAGPLVPGIILPPPPDFFAPLENDTLDTSGDKNETDISLNQITRSPFAGPKYLPVENKSTKLKAVNNRNFKRPFSKESEVTQLPKTPTSTEPKKPLVAYVFPENSKPELSFNSLRTKNTNLKVPVEENVKIFNPPSKERPIYHPLPTTSPKPNHITVPTTLSKDIYIVTTPEAEQNKIEDIYKNAKPRKPVVYENISPELHPLRSLIRPNVSVSYTGKYGHLPASTPKPFPAPDGKKHPQISLTGHYITQPPPDITQNTITSTPDVNVTPVPIVKKIRIRPILPEKTNPSLSTVSPSKATFYFYEEPSKTEAPKEIIQLIETTKQATPNKLETNNEITPVTQYYSVPVSTGKTPVRQFLEETFHASNLFQPHDPRINNAEAPGDFPGKSKVKQLQYENNVSPKPILKYHYVTEVPPIIIPSPKINALEIQNSGSTGLQKVNLDKGHVRNPPKPFYMPEIFSSPKPPEKLVTPTTPIFTPVKPTIPAPTPDVNDTPFIPSNYYATSRPEHIHFTAQEQTLVDDITKNYFTIFGQKIQGGSTTPLTPVKPTKPKPPANVGKNVQIIAEEPATNLQSHNKTKVVNVPTPPPSHFEQYLKEITGEDQRDYIVTGVQGKVKKGKGFLPFAALPGVFPTPLYPAKSIPLQAFRVEPPLQPYPPGLVNVRKLIYPPTYSTTLRPVVDVEINPQYIQQITPGPVPRPFPVVQPTVQKVPLAHNLGQYLQEITNYNGPTTANPVKGKNRPTRLLVSPSGAPIKDIEIRNPSSPTVGITDRPISLESDIIINFKHPLPPVNRDAEPIDIKAIKENSYRGGSNIKVVDSPDLTKEQNILLQSQKNNFESAKHFFQNLPNSGYFSPSHQPTSNSFVSYNLPGNGGHFYFLTPQILENPNEPRIQSRGSKFHAPQIPGRQTQSASQHKNNYRRNYSTDLGHSLTNGYSNHDYLRRRRKKS</sequence>